<protein>
    <submittedName>
        <fullName evidence="3">Tail length tape measure protein</fullName>
    </submittedName>
</protein>
<feature type="coiled-coil region" evidence="1">
    <location>
        <begin position="606"/>
        <end position="647"/>
    </location>
</feature>
<feature type="domain" description="Bacteriophage tail tape measure N-terminal" evidence="2">
    <location>
        <begin position="299"/>
        <end position="484"/>
    </location>
</feature>
<comment type="caution">
    <text evidence="3">The sequence shown here is derived from an EMBL/GenBank/DDBJ whole genome shotgun (WGS) entry which is preliminary data.</text>
</comment>
<evidence type="ECO:0000313" key="4">
    <source>
        <dbReference type="Proteomes" id="UP000244224"/>
    </source>
</evidence>
<gene>
    <name evidence="3" type="ORF">C8N34_108170</name>
</gene>
<dbReference type="Pfam" id="PF06791">
    <property type="entry name" value="TMP_2"/>
    <property type="match status" value="1"/>
</dbReference>
<dbReference type="Gene3D" id="1.10.530.10">
    <property type="match status" value="1"/>
</dbReference>
<proteinExistence type="predicted"/>
<accession>A0A2T6AZ26</accession>
<evidence type="ECO:0000259" key="2">
    <source>
        <dbReference type="Pfam" id="PF06791"/>
    </source>
</evidence>
<organism evidence="3 4">
    <name type="scientific">Gemmobacter caeni</name>
    <dbReference type="NCBI Taxonomy" id="589035"/>
    <lineage>
        <taxon>Bacteria</taxon>
        <taxon>Pseudomonadati</taxon>
        <taxon>Pseudomonadota</taxon>
        <taxon>Alphaproteobacteria</taxon>
        <taxon>Rhodobacterales</taxon>
        <taxon>Paracoccaceae</taxon>
        <taxon>Gemmobacter</taxon>
    </lineage>
</organism>
<reference evidence="3 4" key="1">
    <citation type="submission" date="2018-04" db="EMBL/GenBank/DDBJ databases">
        <title>Genomic Encyclopedia of Archaeal and Bacterial Type Strains, Phase II (KMG-II): from individual species to whole genera.</title>
        <authorList>
            <person name="Goeker M."/>
        </authorList>
    </citation>
    <scope>NUCLEOTIDE SEQUENCE [LARGE SCALE GENOMIC DNA]</scope>
    <source>
        <strain evidence="3 4">DSM 21823</strain>
    </source>
</reference>
<dbReference type="InterPro" id="IPR009628">
    <property type="entry name" value="Phage_tape_measure_N"/>
</dbReference>
<feature type="coiled-coil region" evidence="1">
    <location>
        <begin position="134"/>
        <end position="196"/>
    </location>
</feature>
<evidence type="ECO:0000313" key="3">
    <source>
        <dbReference type="EMBL" id="PTX49060.1"/>
    </source>
</evidence>
<sequence>MGRETFSDLKIRATDQFSSTLEKGKRNFDEFRKSLTRKEIVQESLKQKDAIRQLGTEIETLRDKYRQYAEQTRQGAATRQVGIEMVQTRAKILQTKDAIEQQRESLQRLRGVAGGTFREFSQRASEAASAAIRQAEAERKATAVSQKKAEIQARLNAQARSGFADWNHYIETIHRLQAAEERSARQAALKEQIQARLTSRVVSGFSAWQRQIGIYDAESAAFVRSHAALKRAEGAATQAAGAQKRLKQAVDATTASVQRQNAVESRVLPFGSAAGGRASRGKKFGGEDAGVEMYGLRPYQMVNLGYQINDVIGGVAMGQAPLQILAQQAGQFAQIWPEAMVALVRGVPILLAAGAAFSPLIAAMMRVSEQKENLRFFNQQLAVSADGGRYSAEGLSQATREMRKFGVATEDARTMLMGFVSAGIDQGQFVGLGRLAKDLAEVTGQDVPAAAEKMLTAFRGGSQGVRDLDREMNFLTASQLDQVRAMERAGNAAGAMALAQGALRDKLAATKPELTEWQKATKEMGQAWDDLVTAVEQSGLIELASKGLMLVAMSAKGWAYLARNASGAIQSTIAPNDLQRMTALTDRRNKILNDIARDDGAFAPRTAALQEELAAVEAEIESILRDQNEAYKEASDLRDQNKDASEAEKKIQSDINFELDRQIETAQREAELAALTNRERFIEQGLLEAKTRAMEAQKALGLDAVGLTEEQNRLLRERLGMAFDTQASAELMTSSGMSGLVDKIVGVESGGNASAKNPQSTATGLGQFIASTWLDMFRRYFPDRAASMSEAAILELRKESAISRKMVELYAMENAKVLQSAGVAVNEASLYLAHFLGPRGAAGVMAASASTPVSSILGADQIAANRSILEGKNAGEVRAWSQRKMGVSSAELDISREMVKLDEDRAKKAADEEEKRLKREADYMRSYAERMEGQKLELSLQTQEARQAAITKALYDEELKAKEAGLQLTKEQRDEIASLTGRQFDRENAETRVNQILERRQLLVQNLTMAREAGDAEAISKITGELDGLEGDLGKAIDDAIAFWQAIGGPQADAAILKLKTLKVDVQVMQNESQQVIRSWNEWAANQASSGISQLAQDIAAGENAIDSLGRAFAKFAADFLIKMGEMIVQANMLKILQGSGFGNIVGGFLGGLGVPVPIAHTGGVIGTDALSTKVVNPAVFSGAMRYHGGGFPGLKPNEVPTVLEMGEEVLTASDPRHRKNGGGATQVRVVNVLDPNEILDTAVSSPSGEQSLINFVTRNKRAISGILGS</sequence>
<dbReference type="EMBL" id="QBKP01000008">
    <property type="protein sequence ID" value="PTX49060.1"/>
    <property type="molecule type" value="Genomic_DNA"/>
</dbReference>
<dbReference type="AlphaFoldDB" id="A0A2T6AZ26"/>
<dbReference type="RefSeq" id="WP_108129330.1">
    <property type="nucleotide sequence ID" value="NZ_QBKP01000008.1"/>
</dbReference>
<name>A0A2T6AZ26_9RHOB</name>
<evidence type="ECO:0000256" key="1">
    <source>
        <dbReference type="SAM" id="Coils"/>
    </source>
</evidence>
<feature type="coiled-coil region" evidence="1">
    <location>
        <begin position="51"/>
        <end position="109"/>
    </location>
</feature>
<dbReference type="Proteomes" id="UP000244224">
    <property type="component" value="Unassembled WGS sequence"/>
</dbReference>
<keyword evidence="4" id="KW-1185">Reference proteome</keyword>
<keyword evidence="1" id="KW-0175">Coiled coil</keyword>
<dbReference type="OrthoDB" id="9805070at2"/>